<dbReference type="AlphaFoldDB" id="A0A0G0L783"/>
<gene>
    <name evidence="4" type="ORF">UT12_C0032G0002</name>
</gene>
<dbReference type="PATRIC" id="fig|1618414.3.peg.628"/>
<dbReference type="InterPro" id="IPR015307">
    <property type="entry name" value="Restrct_endonuc_II_HincII"/>
</dbReference>
<organism evidence="4 5">
    <name type="scientific">Candidatus Curtissbacteria bacterium GW2011_GWC2_38_9</name>
    <dbReference type="NCBI Taxonomy" id="1618414"/>
    <lineage>
        <taxon>Bacteria</taxon>
        <taxon>Candidatus Curtissiibacteriota</taxon>
    </lineage>
</organism>
<dbReference type="CDD" id="cd22329">
    <property type="entry name" value="HincII-like"/>
    <property type="match status" value="1"/>
</dbReference>
<accession>A0A0G0L783</accession>
<comment type="caution">
    <text evidence="4">The sequence shown here is derived from an EMBL/GenBank/DDBJ whole genome shotgun (WGS) entry which is preliminary data.</text>
</comment>
<dbReference type="Pfam" id="PF09226">
    <property type="entry name" value="Endonuc-HincII"/>
    <property type="match status" value="1"/>
</dbReference>
<name>A0A0G0L783_9BACT</name>
<sequence length="255" mass="28981">MNINIKFLEKTLVGTTVPAPVSGTLSGHAAGEPFDKHAYRFIKEHYVGKTFRQYEFLNKMYSDNPKVVSVSDRLGLIKIRALAFLLNRGKDAIEEWSASNLFVEKQNDTADIVVIEKDFFNLIDVKTYNVARNGQPPNIISAYKVAKMCALMLDTGNFSSHDISYVGITWEIDGENLKCTRASAKQLFKTDPAKLYINWAAAMQIQFHVEALDQSYGGTVEQWCKDYLRTFVTQAKGRAKIMLLRFVKPFEKFLK</sequence>
<dbReference type="EMBL" id="LBVP01000032">
    <property type="protein sequence ID" value="KKQ87888.1"/>
    <property type="molecule type" value="Genomic_DNA"/>
</dbReference>
<dbReference type="Proteomes" id="UP000034893">
    <property type="component" value="Unassembled WGS sequence"/>
</dbReference>
<dbReference type="GO" id="GO:0003677">
    <property type="term" value="F:DNA binding"/>
    <property type="evidence" value="ECO:0007669"/>
    <property type="project" value="InterPro"/>
</dbReference>
<dbReference type="GO" id="GO:0009307">
    <property type="term" value="P:DNA restriction-modification system"/>
    <property type="evidence" value="ECO:0007669"/>
    <property type="project" value="InterPro"/>
</dbReference>
<keyword evidence="1" id="KW-0540">Nuclease</keyword>
<evidence type="ECO:0000313" key="4">
    <source>
        <dbReference type="EMBL" id="KKQ87888.1"/>
    </source>
</evidence>
<dbReference type="GO" id="GO:0009036">
    <property type="term" value="F:type II site-specific deoxyribonuclease activity"/>
    <property type="evidence" value="ECO:0007669"/>
    <property type="project" value="InterPro"/>
</dbReference>
<dbReference type="InterPro" id="IPR037057">
    <property type="entry name" value="DNA_rep_MutH/T2_RE_sf"/>
</dbReference>
<evidence type="ECO:0000256" key="1">
    <source>
        <dbReference type="ARBA" id="ARBA00022722"/>
    </source>
</evidence>
<proteinExistence type="predicted"/>
<dbReference type="InterPro" id="IPR011335">
    <property type="entry name" value="Restrct_endonuc-II-like"/>
</dbReference>
<keyword evidence="2 4" id="KW-0255">Endonuclease</keyword>
<dbReference type="SUPFAM" id="SSF52980">
    <property type="entry name" value="Restriction endonuclease-like"/>
    <property type="match status" value="1"/>
</dbReference>
<evidence type="ECO:0000313" key="5">
    <source>
        <dbReference type="Proteomes" id="UP000034893"/>
    </source>
</evidence>
<reference evidence="4 5" key="1">
    <citation type="journal article" date="2015" name="Nature">
        <title>rRNA introns, odd ribosomes, and small enigmatic genomes across a large radiation of phyla.</title>
        <authorList>
            <person name="Brown C.T."/>
            <person name="Hug L.A."/>
            <person name="Thomas B.C."/>
            <person name="Sharon I."/>
            <person name="Castelle C.J."/>
            <person name="Singh A."/>
            <person name="Wilkins M.J."/>
            <person name="Williams K.H."/>
            <person name="Banfield J.F."/>
        </authorList>
    </citation>
    <scope>NUCLEOTIDE SEQUENCE [LARGE SCALE GENOMIC DNA]</scope>
</reference>
<evidence type="ECO:0000256" key="2">
    <source>
        <dbReference type="ARBA" id="ARBA00022759"/>
    </source>
</evidence>
<keyword evidence="3" id="KW-0378">Hydrolase</keyword>
<dbReference type="Gene3D" id="3.40.600.10">
    <property type="entry name" value="DNA mismatch repair MutH/Restriction endonuclease, type II"/>
    <property type="match status" value="1"/>
</dbReference>
<evidence type="ECO:0000256" key="3">
    <source>
        <dbReference type="ARBA" id="ARBA00022801"/>
    </source>
</evidence>
<protein>
    <submittedName>
        <fullName evidence="4">Restriction endonuclease HincII</fullName>
    </submittedName>
</protein>